<keyword evidence="3" id="KW-1185">Reference proteome</keyword>
<evidence type="ECO:0000313" key="2">
    <source>
        <dbReference type="EMBL" id="CAK9055581.1"/>
    </source>
</evidence>
<protein>
    <submittedName>
        <fullName evidence="2">Uncharacterized protein</fullName>
    </submittedName>
</protein>
<feature type="non-terminal residue" evidence="2">
    <location>
        <position position="1"/>
    </location>
</feature>
<gene>
    <name evidence="2" type="ORF">CCMP2556_LOCUS27640</name>
</gene>
<feature type="compositionally biased region" description="Basic and acidic residues" evidence="1">
    <location>
        <begin position="26"/>
        <end position="38"/>
    </location>
</feature>
<feature type="compositionally biased region" description="Basic and acidic residues" evidence="1">
    <location>
        <begin position="64"/>
        <end position="101"/>
    </location>
</feature>
<feature type="compositionally biased region" description="Acidic residues" evidence="1">
    <location>
        <begin position="116"/>
        <end position="127"/>
    </location>
</feature>
<feature type="region of interest" description="Disordered" evidence="1">
    <location>
        <begin position="1"/>
        <end position="127"/>
    </location>
</feature>
<comment type="caution">
    <text evidence="2">The sequence shown here is derived from an EMBL/GenBank/DDBJ whole genome shotgun (WGS) entry which is preliminary data.</text>
</comment>
<name>A0ABP0MW90_9DINO</name>
<organism evidence="2 3">
    <name type="scientific">Durusdinium trenchii</name>
    <dbReference type="NCBI Taxonomy" id="1381693"/>
    <lineage>
        <taxon>Eukaryota</taxon>
        <taxon>Sar</taxon>
        <taxon>Alveolata</taxon>
        <taxon>Dinophyceae</taxon>
        <taxon>Suessiales</taxon>
        <taxon>Symbiodiniaceae</taxon>
        <taxon>Durusdinium</taxon>
    </lineage>
</organism>
<reference evidence="2 3" key="1">
    <citation type="submission" date="2024-02" db="EMBL/GenBank/DDBJ databases">
        <authorList>
            <person name="Chen Y."/>
            <person name="Shah S."/>
            <person name="Dougan E. K."/>
            <person name="Thang M."/>
            <person name="Chan C."/>
        </authorList>
    </citation>
    <scope>NUCLEOTIDE SEQUENCE [LARGE SCALE GENOMIC DNA]</scope>
</reference>
<sequence length="127" mass="13800">SPNPIAVGNPEKRHYFAGPIFSKTMQEARARASKEDPAAPRASDSLPSHSGSPPEPTEELPDVDPQKRRDLRRAAKDAAEEKKSGKKDKEIAKTKKQAVKEIKKKKDQGRGKATGEEEEGEEAAGAD</sequence>
<proteinExistence type="predicted"/>
<evidence type="ECO:0000313" key="3">
    <source>
        <dbReference type="Proteomes" id="UP001642484"/>
    </source>
</evidence>
<dbReference type="EMBL" id="CAXAMN010020031">
    <property type="protein sequence ID" value="CAK9055581.1"/>
    <property type="molecule type" value="Genomic_DNA"/>
</dbReference>
<accession>A0ABP0MW90</accession>
<evidence type="ECO:0000256" key="1">
    <source>
        <dbReference type="SAM" id="MobiDB-lite"/>
    </source>
</evidence>
<dbReference type="Proteomes" id="UP001642484">
    <property type="component" value="Unassembled WGS sequence"/>
</dbReference>